<feature type="coiled-coil region" evidence="1">
    <location>
        <begin position="4"/>
        <end position="59"/>
    </location>
</feature>
<evidence type="ECO:0000256" key="1">
    <source>
        <dbReference type="SAM" id="Coils"/>
    </source>
</evidence>
<proteinExistence type="predicted"/>
<organism evidence="3 4">
    <name type="scientific">Marinobacter zhanjiangensis</name>
    <dbReference type="NCBI Taxonomy" id="578215"/>
    <lineage>
        <taxon>Bacteria</taxon>
        <taxon>Pseudomonadati</taxon>
        <taxon>Pseudomonadota</taxon>
        <taxon>Gammaproteobacteria</taxon>
        <taxon>Pseudomonadales</taxon>
        <taxon>Marinobacteraceae</taxon>
        <taxon>Marinobacter</taxon>
    </lineage>
</organism>
<keyword evidence="4" id="KW-1185">Reference proteome</keyword>
<dbReference type="EMBL" id="BMXV01000010">
    <property type="protein sequence ID" value="GGY85408.1"/>
    <property type="molecule type" value="Genomic_DNA"/>
</dbReference>
<accession>A0ABQ3BDQ0</accession>
<evidence type="ECO:0000313" key="3">
    <source>
        <dbReference type="EMBL" id="GGY85408.1"/>
    </source>
</evidence>
<feature type="compositionally biased region" description="Low complexity" evidence="2">
    <location>
        <begin position="152"/>
        <end position="165"/>
    </location>
</feature>
<dbReference type="Proteomes" id="UP000601597">
    <property type="component" value="Unassembled WGS sequence"/>
</dbReference>
<evidence type="ECO:0000256" key="2">
    <source>
        <dbReference type="SAM" id="MobiDB-lite"/>
    </source>
</evidence>
<reference evidence="4" key="1">
    <citation type="journal article" date="2019" name="Int. J. Syst. Evol. Microbiol.">
        <title>The Global Catalogue of Microorganisms (GCM) 10K type strain sequencing project: providing services to taxonomists for standard genome sequencing and annotation.</title>
        <authorList>
            <consortium name="The Broad Institute Genomics Platform"/>
            <consortium name="The Broad Institute Genome Sequencing Center for Infectious Disease"/>
            <person name="Wu L."/>
            <person name="Ma J."/>
        </authorList>
    </citation>
    <scope>NUCLEOTIDE SEQUENCE [LARGE SCALE GENOMIC DNA]</scope>
    <source>
        <strain evidence="4">KCTC 22280</strain>
    </source>
</reference>
<comment type="caution">
    <text evidence="3">The sequence shown here is derived from an EMBL/GenBank/DDBJ whole genome shotgun (WGS) entry which is preliminary data.</text>
</comment>
<name>A0ABQ3BDQ0_9GAMM</name>
<gene>
    <name evidence="3" type="ORF">GCM10007071_35930</name>
</gene>
<protein>
    <recommendedName>
        <fullName evidence="5">Phage major capsid protein, HK97 family</fullName>
    </recommendedName>
</protein>
<dbReference type="RefSeq" id="WP_189578308.1">
    <property type="nucleotide sequence ID" value="NZ_BMXV01000010.1"/>
</dbReference>
<keyword evidence="1" id="KW-0175">Coiled coil</keyword>
<evidence type="ECO:0008006" key="5">
    <source>
        <dbReference type="Google" id="ProtNLM"/>
    </source>
</evidence>
<evidence type="ECO:0000313" key="4">
    <source>
        <dbReference type="Proteomes" id="UP000601597"/>
    </source>
</evidence>
<feature type="region of interest" description="Disordered" evidence="2">
    <location>
        <begin position="140"/>
        <end position="176"/>
    </location>
</feature>
<sequence length="176" mass="19145">MSEVEQLKEEIEKLKAKNYELVGEKRKAKADGEAATAELEQAQKERDEAKAKLQRVTVELPRQNMLEEVAMPNMAETLFREITHHYDIGEGDALISKDSGEPLEVEIPEKGERVPVKLDQDGIRRIAENKLIPSIRAMIKGSGATGGGATGAGTSASTTQTGTQSESAPARRFGLN</sequence>